<name>A0A9K3I2M4_HELAN</name>
<comment type="caution">
    <text evidence="1">The sequence shown here is derived from an EMBL/GenBank/DDBJ whole genome shotgun (WGS) entry which is preliminary data.</text>
</comment>
<dbReference type="Proteomes" id="UP000215914">
    <property type="component" value="Unassembled WGS sequence"/>
</dbReference>
<accession>A0A9K3I2M4</accession>
<gene>
    <name evidence="1" type="ORF">HanXRQr2_Chr09g0362171</name>
</gene>
<evidence type="ECO:0000313" key="1">
    <source>
        <dbReference type="EMBL" id="KAF5788701.1"/>
    </source>
</evidence>
<reference evidence="1" key="1">
    <citation type="journal article" date="2017" name="Nature">
        <title>The sunflower genome provides insights into oil metabolism, flowering and Asterid evolution.</title>
        <authorList>
            <person name="Badouin H."/>
            <person name="Gouzy J."/>
            <person name="Grassa C.J."/>
            <person name="Murat F."/>
            <person name="Staton S.E."/>
            <person name="Cottret L."/>
            <person name="Lelandais-Briere C."/>
            <person name="Owens G.L."/>
            <person name="Carrere S."/>
            <person name="Mayjonade B."/>
            <person name="Legrand L."/>
            <person name="Gill N."/>
            <person name="Kane N.C."/>
            <person name="Bowers J.E."/>
            <person name="Hubner S."/>
            <person name="Bellec A."/>
            <person name="Berard A."/>
            <person name="Berges H."/>
            <person name="Blanchet N."/>
            <person name="Boniface M.C."/>
            <person name="Brunel D."/>
            <person name="Catrice O."/>
            <person name="Chaidir N."/>
            <person name="Claudel C."/>
            <person name="Donnadieu C."/>
            <person name="Faraut T."/>
            <person name="Fievet G."/>
            <person name="Helmstetter N."/>
            <person name="King M."/>
            <person name="Knapp S.J."/>
            <person name="Lai Z."/>
            <person name="Le Paslier M.C."/>
            <person name="Lippi Y."/>
            <person name="Lorenzon L."/>
            <person name="Mandel J.R."/>
            <person name="Marage G."/>
            <person name="Marchand G."/>
            <person name="Marquand E."/>
            <person name="Bret-Mestries E."/>
            <person name="Morien E."/>
            <person name="Nambeesan S."/>
            <person name="Nguyen T."/>
            <person name="Pegot-Espagnet P."/>
            <person name="Pouilly N."/>
            <person name="Raftis F."/>
            <person name="Sallet E."/>
            <person name="Schiex T."/>
            <person name="Thomas J."/>
            <person name="Vandecasteele C."/>
            <person name="Vares D."/>
            <person name="Vear F."/>
            <person name="Vautrin S."/>
            <person name="Crespi M."/>
            <person name="Mangin B."/>
            <person name="Burke J.M."/>
            <person name="Salse J."/>
            <person name="Munos S."/>
            <person name="Vincourt P."/>
            <person name="Rieseberg L.H."/>
            <person name="Langlade N.B."/>
        </authorList>
    </citation>
    <scope>NUCLEOTIDE SEQUENCE</scope>
    <source>
        <tissue evidence="1">Leaves</tissue>
    </source>
</reference>
<reference evidence="1" key="2">
    <citation type="submission" date="2020-06" db="EMBL/GenBank/DDBJ databases">
        <title>Helianthus annuus Genome sequencing and assembly Release 2.</title>
        <authorList>
            <person name="Gouzy J."/>
            <person name="Langlade N."/>
            <person name="Munos S."/>
        </authorList>
    </citation>
    <scope>NUCLEOTIDE SEQUENCE</scope>
    <source>
        <tissue evidence="1">Leaves</tissue>
    </source>
</reference>
<evidence type="ECO:0000313" key="2">
    <source>
        <dbReference type="Proteomes" id="UP000215914"/>
    </source>
</evidence>
<keyword evidence="2" id="KW-1185">Reference proteome</keyword>
<proteinExistence type="predicted"/>
<sequence length="70" mass="7487">MKSLLTRPYPSLEMASILLFGSGGLNLSIPESSESWIPALSTPNETVTITWSADIIVPSRKCSFTGLVSS</sequence>
<organism evidence="1 2">
    <name type="scientific">Helianthus annuus</name>
    <name type="common">Common sunflower</name>
    <dbReference type="NCBI Taxonomy" id="4232"/>
    <lineage>
        <taxon>Eukaryota</taxon>
        <taxon>Viridiplantae</taxon>
        <taxon>Streptophyta</taxon>
        <taxon>Embryophyta</taxon>
        <taxon>Tracheophyta</taxon>
        <taxon>Spermatophyta</taxon>
        <taxon>Magnoliopsida</taxon>
        <taxon>eudicotyledons</taxon>
        <taxon>Gunneridae</taxon>
        <taxon>Pentapetalae</taxon>
        <taxon>asterids</taxon>
        <taxon>campanulids</taxon>
        <taxon>Asterales</taxon>
        <taxon>Asteraceae</taxon>
        <taxon>Asteroideae</taxon>
        <taxon>Heliantheae alliance</taxon>
        <taxon>Heliantheae</taxon>
        <taxon>Helianthus</taxon>
    </lineage>
</organism>
<dbReference type="Gramene" id="mRNA:HanXRQr2_Chr09g0362171">
    <property type="protein sequence ID" value="CDS:HanXRQr2_Chr09g0362171.1"/>
    <property type="gene ID" value="HanXRQr2_Chr09g0362171"/>
</dbReference>
<dbReference type="EMBL" id="MNCJ02000324">
    <property type="protein sequence ID" value="KAF5788701.1"/>
    <property type="molecule type" value="Genomic_DNA"/>
</dbReference>
<protein>
    <submittedName>
        <fullName evidence="1">Uncharacterized protein</fullName>
    </submittedName>
</protein>
<dbReference type="AlphaFoldDB" id="A0A9K3I2M4"/>